<dbReference type="GO" id="GO:0016616">
    <property type="term" value="F:oxidoreductase activity, acting on the CH-OH group of donors, NAD or NADP as acceptor"/>
    <property type="evidence" value="ECO:0007669"/>
    <property type="project" value="InterPro"/>
</dbReference>
<dbReference type="CDD" id="cd12183">
    <property type="entry name" value="LDH_like_2"/>
    <property type="match status" value="1"/>
</dbReference>
<gene>
    <name evidence="7" type="ORF">HQN60_07880</name>
</gene>
<evidence type="ECO:0000313" key="8">
    <source>
        <dbReference type="Proteomes" id="UP000504844"/>
    </source>
</evidence>
<dbReference type="AlphaFoldDB" id="A0A6M8SR88"/>
<dbReference type="PROSITE" id="PS00670">
    <property type="entry name" value="D_2_HYDROXYACID_DH_2"/>
    <property type="match status" value="1"/>
</dbReference>
<dbReference type="InterPro" id="IPR029753">
    <property type="entry name" value="D-isomer_DH_CS"/>
</dbReference>
<evidence type="ECO:0000259" key="5">
    <source>
        <dbReference type="Pfam" id="PF00389"/>
    </source>
</evidence>
<keyword evidence="2 4" id="KW-0560">Oxidoreductase</keyword>
<keyword evidence="8" id="KW-1185">Reference proteome</keyword>
<feature type="domain" description="D-isomer specific 2-hydroxyacid dehydrogenase NAD-binding" evidence="6">
    <location>
        <begin position="110"/>
        <end position="296"/>
    </location>
</feature>
<feature type="domain" description="D-isomer specific 2-hydroxyacid dehydrogenase catalytic" evidence="5">
    <location>
        <begin position="3"/>
        <end position="328"/>
    </location>
</feature>
<dbReference type="Pfam" id="PF00389">
    <property type="entry name" value="2-Hacid_dh"/>
    <property type="match status" value="1"/>
</dbReference>
<evidence type="ECO:0000259" key="6">
    <source>
        <dbReference type="Pfam" id="PF02826"/>
    </source>
</evidence>
<dbReference type="InterPro" id="IPR036291">
    <property type="entry name" value="NAD(P)-bd_dom_sf"/>
</dbReference>
<dbReference type="EMBL" id="CP054143">
    <property type="protein sequence ID" value="QKJ66628.1"/>
    <property type="molecule type" value="Genomic_DNA"/>
</dbReference>
<dbReference type="Gene3D" id="3.40.50.720">
    <property type="entry name" value="NAD(P)-binding Rossmann-like Domain"/>
    <property type="match status" value="2"/>
</dbReference>
<proteinExistence type="inferred from homology"/>
<dbReference type="SUPFAM" id="SSF51735">
    <property type="entry name" value="NAD(P)-binding Rossmann-fold domains"/>
    <property type="match status" value="1"/>
</dbReference>
<dbReference type="KEGG" id="dee:HQN60_07880"/>
<evidence type="ECO:0000256" key="3">
    <source>
        <dbReference type="ARBA" id="ARBA00023027"/>
    </source>
</evidence>
<evidence type="ECO:0000256" key="1">
    <source>
        <dbReference type="ARBA" id="ARBA00005854"/>
    </source>
</evidence>
<sequence>MRIAVFDSKQYDKTAINAANVQFDHDIVFFDDRLNAKTVPLAQGFDVVCPFVNDKLDAFTINQLAQLGVKLITLRCAGFNGVDLKAAAAHGITVTRVPAYSPEAVAEHVFALLLTLVRKTHRAFNRIRDGNFTLDGLEGFNLHGRTFGIVGAGKIGLATARIARGFGCQILAYDPYPPAECDVDCEFVSQEDVFKRADIISLHSPLFPTTHHMINATTLAQMKPGVVLINTSRGGLINTLALIKSLKSGHVGGVGLDVYEHEEGVFFEDLSDSMLKDDILARLTTFPNVVITSHQGFLTTEALDNIAHSVLQSIDDFIQQRPLGNEVKASA</sequence>
<dbReference type="InterPro" id="IPR058205">
    <property type="entry name" value="D-LDH-like"/>
</dbReference>
<dbReference type="InterPro" id="IPR006140">
    <property type="entry name" value="D-isomer_DH_NAD-bd"/>
</dbReference>
<dbReference type="PANTHER" id="PTHR43026">
    <property type="entry name" value="2-HYDROXYACID DEHYDROGENASE HOMOLOG 1-RELATED"/>
    <property type="match status" value="1"/>
</dbReference>
<protein>
    <submittedName>
        <fullName evidence="7">2-hydroxyacid dehydrogenase</fullName>
    </submittedName>
</protein>
<dbReference type="SUPFAM" id="SSF52283">
    <property type="entry name" value="Formate/glycerate dehydrogenase catalytic domain-like"/>
    <property type="match status" value="1"/>
</dbReference>
<dbReference type="GO" id="GO:0051287">
    <property type="term" value="F:NAD binding"/>
    <property type="evidence" value="ECO:0007669"/>
    <property type="project" value="InterPro"/>
</dbReference>
<name>A0A6M8SR88_9NEIS</name>
<organism evidence="7 8">
    <name type="scientific">Deefgea piscis</name>
    <dbReference type="NCBI Taxonomy" id="2739061"/>
    <lineage>
        <taxon>Bacteria</taxon>
        <taxon>Pseudomonadati</taxon>
        <taxon>Pseudomonadota</taxon>
        <taxon>Betaproteobacteria</taxon>
        <taxon>Neisseriales</taxon>
        <taxon>Chitinibacteraceae</taxon>
        <taxon>Deefgea</taxon>
    </lineage>
</organism>
<reference evidence="7 8" key="1">
    <citation type="submission" date="2020-05" db="EMBL/GenBank/DDBJ databases">
        <title>Complete genome sequence of Deefgea sp. D17.</title>
        <authorList>
            <person name="Bae J.-W."/>
            <person name="Han J.E."/>
        </authorList>
    </citation>
    <scope>NUCLEOTIDE SEQUENCE [LARGE SCALE GENOMIC DNA]</scope>
    <source>
        <strain evidence="7 8">D17</strain>
    </source>
</reference>
<accession>A0A6M8SR88</accession>
<dbReference type="RefSeq" id="WP_173533132.1">
    <property type="nucleotide sequence ID" value="NZ_CP054143.1"/>
</dbReference>
<dbReference type="Pfam" id="PF02826">
    <property type="entry name" value="2-Hacid_dh_C"/>
    <property type="match status" value="1"/>
</dbReference>
<evidence type="ECO:0000313" key="7">
    <source>
        <dbReference type="EMBL" id="QKJ66628.1"/>
    </source>
</evidence>
<evidence type="ECO:0000256" key="2">
    <source>
        <dbReference type="ARBA" id="ARBA00023002"/>
    </source>
</evidence>
<dbReference type="PANTHER" id="PTHR43026:SF1">
    <property type="entry name" value="2-HYDROXYACID DEHYDROGENASE HOMOLOG 1-RELATED"/>
    <property type="match status" value="1"/>
</dbReference>
<dbReference type="PROSITE" id="PS00671">
    <property type="entry name" value="D_2_HYDROXYACID_DH_3"/>
    <property type="match status" value="1"/>
</dbReference>
<dbReference type="Proteomes" id="UP000504844">
    <property type="component" value="Chromosome"/>
</dbReference>
<evidence type="ECO:0000256" key="4">
    <source>
        <dbReference type="RuleBase" id="RU003719"/>
    </source>
</evidence>
<keyword evidence="3" id="KW-0520">NAD</keyword>
<comment type="similarity">
    <text evidence="1 4">Belongs to the D-isomer specific 2-hydroxyacid dehydrogenase family.</text>
</comment>
<dbReference type="InterPro" id="IPR006139">
    <property type="entry name" value="D-isomer_2_OHA_DH_cat_dom"/>
</dbReference>